<dbReference type="GO" id="GO:0005829">
    <property type="term" value="C:cytosol"/>
    <property type="evidence" value="ECO:0007669"/>
    <property type="project" value="TreeGrafter"/>
</dbReference>
<keyword evidence="1" id="KW-0560">Oxidoreductase</keyword>
<dbReference type="AlphaFoldDB" id="A0A4D7BEB8"/>
<organism evidence="4 5">
    <name type="scientific">Phreatobacter stygius</name>
    <dbReference type="NCBI Taxonomy" id="1940610"/>
    <lineage>
        <taxon>Bacteria</taxon>
        <taxon>Pseudomonadati</taxon>
        <taxon>Pseudomonadota</taxon>
        <taxon>Alphaproteobacteria</taxon>
        <taxon>Hyphomicrobiales</taxon>
        <taxon>Phreatobacteraceae</taxon>
        <taxon>Phreatobacter</taxon>
    </lineage>
</organism>
<keyword evidence="5" id="KW-1185">Reference proteome</keyword>
<feature type="domain" description="Luciferase-like" evidence="3">
    <location>
        <begin position="16"/>
        <end position="291"/>
    </location>
</feature>
<dbReference type="InterPro" id="IPR036661">
    <property type="entry name" value="Luciferase-like_sf"/>
</dbReference>
<dbReference type="PANTHER" id="PTHR30137">
    <property type="entry name" value="LUCIFERASE-LIKE MONOOXYGENASE"/>
    <property type="match status" value="1"/>
</dbReference>
<dbReference type="GO" id="GO:0004497">
    <property type="term" value="F:monooxygenase activity"/>
    <property type="evidence" value="ECO:0007669"/>
    <property type="project" value="UniProtKB-KW"/>
</dbReference>
<dbReference type="Pfam" id="PF00296">
    <property type="entry name" value="Bac_luciferase"/>
    <property type="match status" value="1"/>
</dbReference>
<evidence type="ECO:0000313" key="4">
    <source>
        <dbReference type="EMBL" id="QCI68298.1"/>
    </source>
</evidence>
<proteinExistence type="predicted"/>
<dbReference type="PANTHER" id="PTHR30137:SF8">
    <property type="entry name" value="BLR5498 PROTEIN"/>
    <property type="match status" value="1"/>
</dbReference>
<dbReference type="Gene3D" id="3.20.20.30">
    <property type="entry name" value="Luciferase-like domain"/>
    <property type="match status" value="1"/>
</dbReference>
<evidence type="ECO:0000256" key="1">
    <source>
        <dbReference type="ARBA" id="ARBA00023002"/>
    </source>
</evidence>
<reference evidence="4 5" key="1">
    <citation type="submission" date="2019-04" db="EMBL/GenBank/DDBJ databases">
        <title>Phreatobacter aquaticus sp. nov.</title>
        <authorList>
            <person name="Choi A."/>
        </authorList>
    </citation>
    <scope>NUCLEOTIDE SEQUENCE [LARGE SCALE GENOMIC DNA]</scope>
    <source>
        <strain evidence="4 5">KCTC 52518</strain>
    </source>
</reference>
<dbReference type="RefSeq" id="WP_136963717.1">
    <property type="nucleotide sequence ID" value="NZ_CP039690.1"/>
</dbReference>
<sequence>MRIDLAGWTREATLGDHRAFLALFERADRLGFDGVWFAEFHFRAGLPYPSTLLLAAAIFARTGRLRVGTSILVLPLHHPLMLAEQIAQLDFQSGGRLDVGIGRGTDPATFAALGIEQTSARDRFEQGFAILRQALTHEQASAGTGPWHFSDVPVGPRVVQRPHPPLYVAGSTPETLGFAVAHDLPLLLSLEPPEGRQLGIYRDLLARSGRPSALARSSLSRYVCIGATQAAAEARIDDLLPRIYQRRLGFAAARGVPADQVPPLDRDQVLRDQVIHGDPDACHAEIVRLKATTGIGELRCVFNGNGVLDNETALAGMELFAAEVLPALRRERPTAQAAPEVSFTD</sequence>
<name>A0A4D7BEB8_9HYPH</name>
<accession>A0A4D7BEB8</accession>
<dbReference type="Proteomes" id="UP000298781">
    <property type="component" value="Chromosome"/>
</dbReference>
<dbReference type="InterPro" id="IPR011251">
    <property type="entry name" value="Luciferase-like_dom"/>
</dbReference>
<keyword evidence="2" id="KW-0503">Monooxygenase</keyword>
<evidence type="ECO:0000259" key="3">
    <source>
        <dbReference type="Pfam" id="PF00296"/>
    </source>
</evidence>
<dbReference type="GO" id="GO:0016705">
    <property type="term" value="F:oxidoreductase activity, acting on paired donors, with incorporation or reduction of molecular oxygen"/>
    <property type="evidence" value="ECO:0007669"/>
    <property type="project" value="InterPro"/>
</dbReference>
<protein>
    <submittedName>
        <fullName evidence="4">LLM class flavin-dependent oxidoreductase</fullName>
    </submittedName>
</protein>
<dbReference type="EMBL" id="CP039690">
    <property type="protein sequence ID" value="QCI68298.1"/>
    <property type="molecule type" value="Genomic_DNA"/>
</dbReference>
<gene>
    <name evidence="4" type="ORF">E8M01_31180</name>
</gene>
<dbReference type="SUPFAM" id="SSF51679">
    <property type="entry name" value="Bacterial luciferase-like"/>
    <property type="match status" value="1"/>
</dbReference>
<dbReference type="OrthoDB" id="7816697at2"/>
<evidence type="ECO:0000313" key="5">
    <source>
        <dbReference type="Proteomes" id="UP000298781"/>
    </source>
</evidence>
<dbReference type="KEGG" id="pstg:E8M01_31180"/>
<dbReference type="InterPro" id="IPR050766">
    <property type="entry name" value="Bact_Lucif_Oxidored"/>
</dbReference>
<evidence type="ECO:0000256" key="2">
    <source>
        <dbReference type="ARBA" id="ARBA00023033"/>
    </source>
</evidence>